<dbReference type="InterPro" id="IPR036388">
    <property type="entry name" value="WH-like_DNA-bd_sf"/>
</dbReference>
<dbReference type="Pfam" id="PF12802">
    <property type="entry name" value="MarR_2"/>
    <property type="match status" value="1"/>
</dbReference>
<name>A0A975HG41_9SPHN</name>
<dbReference type="GO" id="GO:0003677">
    <property type="term" value="F:DNA binding"/>
    <property type="evidence" value="ECO:0007669"/>
    <property type="project" value="UniProtKB-KW"/>
</dbReference>
<evidence type="ECO:0000313" key="6">
    <source>
        <dbReference type="Proteomes" id="UP000664914"/>
    </source>
</evidence>
<organism evidence="5 6">
    <name type="scientific">Rhizorhabdus wittichii</name>
    <dbReference type="NCBI Taxonomy" id="160791"/>
    <lineage>
        <taxon>Bacteria</taxon>
        <taxon>Pseudomonadati</taxon>
        <taxon>Pseudomonadota</taxon>
        <taxon>Alphaproteobacteria</taxon>
        <taxon>Sphingomonadales</taxon>
        <taxon>Sphingomonadaceae</taxon>
        <taxon>Rhizorhabdus</taxon>
    </lineage>
</organism>
<keyword evidence="2" id="KW-0238">DNA-binding</keyword>
<evidence type="ECO:0000256" key="2">
    <source>
        <dbReference type="ARBA" id="ARBA00023125"/>
    </source>
</evidence>
<dbReference type="SUPFAM" id="SSF46785">
    <property type="entry name" value="Winged helix' DNA-binding domain"/>
    <property type="match status" value="1"/>
</dbReference>
<evidence type="ECO:0000259" key="4">
    <source>
        <dbReference type="PROSITE" id="PS50995"/>
    </source>
</evidence>
<dbReference type="InterPro" id="IPR000835">
    <property type="entry name" value="HTH_MarR-typ"/>
</dbReference>
<dbReference type="EMBL" id="CP059319">
    <property type="protein sequence ID" value="QTH24057.1"/>
    <property type="molecule type" value="Genomic_DNA"/>
</dbReference>
<keyword evidence="3" id="KW-0804">Transcription</keyword>
<dbReference type="PROSITE" id="PS50995">
    <property type="entry name" value="HTH_MARR_2"/>
    <property type="match status" value="1"/>
</dbReference>
<dbReference type="InterPro" id="IPR039422">
    <property type="entry name" value="MarR/SlyA-like"/>
</dbReference>
<dbReference type="SMART" id="SM00347">
    <property type="entry name" value="HTH_MARR"/>
    <property type="match status" value="1"/>
</dbReference>
<dbReference type="Gene3D" id="1.10.10.10">
    <property type="entry name" value="Winged helix-like DNA-binding domain superfamily/Winged helix DNA-binding domain"/>
    <property type="match status" value="1"/>
</dbReference>
<dbReference type="PANTHER" id="PTHR33164:SF64">
    <property type="entry name" value="TRANSCRIPTIONAL REGULATOR SLYA"/>
    <property type="match status" value="1"/>
</dbReference>
<sequence>MDTIPLAIHTASIHNVSMHTELSRRVSFLMHDIARQSRYWFDARARSRGLTRAQWRVLLYLDRSDGPTQSEVAEMLDVERITLCRMVDRLSEGGLVERRADPADRRVWRLYLTDKAAPLVDELTDIANEMEDNLLAPLDAGQRATLTDLLTIVRDHFREQDERSDALLAAERRQ</sequence>
<feature type="domain" description="HTH marR-type" evidence="4">
    <location>
        <begin position="23"/>
        <end position="155"/>
    </location>
</feature>
<dbReference type="GO" id="GO:0006950">
    <property type="term" value="P:response to stress"/>
    <property type="evidence" value="ECO:0007669"/>
    <property type="project" value="TreeGrafter"/>
</dbReference>
<dbReference type="AlphaFoldDB" id="A0A975HG41"/>
<dbReference type="GO" id="GO:0003700">
    <property type="term" value="F:DNA-binding transcription factor activity"/>
    <property type="evidence" value="ECO:0007669"/>
    <property type="project" value="InterPro"/>
</dbReference>
<dbReference type="InterPro" id="IPR036390">
    <property type="entry name" value="WH_DNA-bd_sf"/>
</dbReference>
<reference evidence="5" key="2">
    <citation type="submission" date="2021-04" db="EMBL/GenBank/DDBJ databases">
        <title>Isolation and genomic analysis of the ibuprofen-degrading bacterium Sphingomonas strain MPO218.</title>
        <authorList>
            <person name="Aulestia M."/>
            <person name="Flores A."/>
            <person name="Mangas E.L."/>
            <person name="Perez-Pulido A.J."/>
            <person name="Santero E."/>
            <person name="Camacho E.M."/>
        </authorList>
    </citation>
    <scope>NUCLEOTIDE SEQUENCE</scope>
    <source>
        <strain evidence="5">MPO218</strain>
    </source>
</reference>
<protein>
    <submittedName>
        <fullName evidence="5">MarR family transcriptional regulator</fullName>
    </submittedName>
</protein>
<gene>
    <name evidence="5" type="ORF">HRJ34_11420</name>
</gene>
<evidence type="ECO:0000256" key="1">
    <source>
        <dbReference type="ARBA" id="ARBA00023015"/>
    </source>
</evidence>
<evidence type="ECO:0000256" key="3">
    <source>
        <dbReference type="ARBA" id="ARBA00023163"/>
    </source>
</evidence>
<evidence type="ECO:0000313" key="5">
    <source>
        <dbReference type="EMBL" id="QTH24057.1"/>
    </source>
</evidence>
<keyword evidence="1" id="KW-0805">Transcription regulation</keyword>
<dbReference type="Proteomes" id="UP000664914">
    <property type="component" value="Chromosome"/>
</dbReference>
<dbReference type="PRINTS" id="PR00598">
    <property type="entry name" value="HTHMARR"/>
</dbReference>
<proteinExistence type="predicted"/>
<dbReference type="PANTHER" id="PTHR33164">
    <property type="entry name" value="TRANSCRIPTIONAL REGULATOR, MARR FAMILY"/>
    <property type="match status" value="1"/>
</dbReference>
<reference evidence="5" key="1">
    <citation type="submission" date="2020-07" db="EMBL/GenBank/DDBJ databases">
        <authorList>
            <person name="Camacho E."/>
        </authorList>
    </citation>
    <scope>NUCLEOTIDE SEQUENCE</scope>
    <source>
        <strain evidence="5">MPO218</strain>
    </source>
</reference>
<accession>A0A975HG41</accession>